<dbReference type="Proteomes" id="UP000316921">
    <property type="component" value="Chromosome"/>
</dbReference>
<evidence type="ECO:0000313" key="4">
    <source>
        <dbReference type="Proteomes" id="UP000316921"/>
    </source>
</evidence>
<evidence type="ECO:0000256" key="1">
    <source>
        <dbReference type="SAM" id="MobiDB-lite"/>
    </source>
</evidence>
<proteinExistence type="predicted"/>
<dbReference type="InterPro" id="IPR045584">
    <property type="entry name" value="Pilin-like"/>
</dbReference>
<evidence type="ECO:0000256" key="2">
    <source>
        <dbReference type="SAM" id="Phobius"/>
    </source>
</evidence>
<dbReference type="InterPro" id="IPR012902">
    <property type="entry name" value="N_methyl_site"/>
</dbReference>
<protein>
    <submittedName>
        <fullName evidence="3">Pseudopilin GspJ</fullName>
    </submittedName>
</protein>
<dbReference type="KEGG" id="pbap:Pla133_22680"/>
<feature type="compositionally biased region" description="Gly residues" evidence="1">
    <location>
        <begin position="285"/>
        <end position="319"/>
    </location>
</feature>
<keyword evidence="2" id="KW-1133">Transmembrane helix</keyword>
<feature type="transmembrane region" description="Helical" evidence="2">
    <location>
        <begin position="39"/>
        <end position="60"/>
    </location>
</feature>
<gene>
    <name evidence="3" type="ORF">Pla133_22680</name>
</gene>
<dbReference type="AlphaFoldDB" id="A0A518BJN3"/>
<dbReference type="RefSeq" id="WP_145065141.1">
    <property type="nucleotide sequence ID" value="NZ_CP036287.1"/>
</dbReference>
<feature type="region of interest" description="Disordered" evidence="1">
    <location>
        <begin position="285"/>
        <end position="344"/>
    </location>
</feature>
<organism evidence="3 4">
    <name type="scientific">Engelhardtia mirabilis</name>
    <dbReference type="NCBI Taxonomy" id="2528011"/>
    <lineage>
        <taxon>Bacteria</taxon>
        <taxon>Pseudomonadati</taxon>
        <taxon>Planctomycetota</taxon>
        <taxon>Planctomycetia</taxon>
        <taxon>Planctomycetia incertae sedis</taxon>
        <taxon>Engelhardtia</taxon>
    </lineage>
</organism>
<dbReference type="EMBL" id="CP036287">
    <property type="protein sequence ID" value="QDU67190.1"/>
    <property type="molecule type" value="Genomic_DNA"/>
</dbReference>
<name>A0A518BJN3_9BACT</name>
<accession>A0A518BJN3</accession>
<sequence length="344" mass="36702">MKVFHDGRLQDGLARRASTLVHRARSLGAPRAGFTLAEVLVVTVIMSSILVGISSVLASARATRDLIHNIQENQLAGPAILDNIERDLRSIFVFGRPPADALRIQDRTLAGRDGDRIDFVTSTGSLAPIFVGNDRLHSDFNEVGYCLRPNPRNDDFLEIYRREGFGVDNEPFSGGRYTFLHDRVKDFNIEVYADETEEDPEPLDEWTAEDEQVGLPARIEITLTLELAPRLVREQIKLADVEKRTVEYRRVIRFPEYLRNAMVVQPLPKIPVIGPPQAGAGDLGGGGIADGGAGGEGLGDGGGFGGSGGFPGGGGGGNTGSFTQILSGGGNGPTSVPPLFGGGG</sequence>
<keyword evidence="4" id="KW-1185">Reference proteome</keyword>
<keyword evidence="2" id="KW-0812">Transmembrane</keyword>
<dbReference type="SUPFAM" id="SSF54523">
    <property type="entry name" value="Pili subunits"/>
    <property type="match status" value="1"/>
</dbReference>
<evidence type="ECO:0000313" key="3">
    <source>
        <dbReference type="EMBL" id="QDU67190.1"/>
    </source>
</evidence>
<reference evidence="3 4" key="1">
    <citation type="submission" date="2019-02" db="EMBL/GenBank/DDBJ databases">
        <title>Deep-cultivation of Planctomycetes and their phenomic and genomic characterization uncovers novel biology.</title>
        <authorList>
            <person name="Wiegand S."/>
            <person name="Jogler M."/>
            <person name="Boedeker C."/>
            <person name="Pinto D."/>
            <person name="Vollmers J."/>
            <person name="Rivas-Marin E."/>
            <person name="Kohn T."/>
            <person name="Peeters S.H."/>
            <person name="Heuer A."/>
            <person name="Rast P."/>
            <person name="Oberbeckmann S."/>
            <person name="Bunk B."/>
            <person name="Jeske O."/>
            <person name="Meyerdierks A."/>
            <person name="Storesund J.E."/>
            <person name="Kallscheuer N."/>
            <person name="Luecker S."/>
            <person name="Lage O.M."/>
            <person name="Pohl T."/>
            <person name="Merkel B.J."/>
            <person name="Hornburger P."/>
            <person name="Mueller R.-W."/>
            <person name="Bruemmer F."/>
            <person name="Labrenz M."/>
            <person name="Spormann A.M."/>
            <person name="Op den Camp H."/>
            <person name="Overmann J."/>
            <person name="Amann R."/>
            <person name="Jetten M.S.M."/>
            <person name="Mascher T."/>
            <person name="Medema M.H."/>
            <person name="Devos D.P."/>
            <person name="Kaster A.-K."/>
            <person name="Ovreas L."/>
            <person name="Rohde M."/>
            <person name="Galperin M.Y."/>
            <person name="Jogler C."/>
        </authorList>
    </citation>
    <scope>NUCLEOTIDE SEQUENCE [LARGE SCALE GENOMIC DNA]</scope>
    <source>
        <strain evidence="3 4">Pla133</strain>
    </source>
</reference>
<keyword evidence="2" id="KW-0472">Membrane</keyword>
<dbReference type="NCBIfam" id="TIGR02532">
    <property type="entry name" value="IV_pilin_GFxxxE"/>
    <property type="match status" value="1"/>
</dbReference>